<accession>A0AAN6TRA9</accession>
<evidence type="ECO:0000313" key="1">
    <source>
        <dbReference type="EMBL" id="KAK4119193.1"/>
    </source>
</evidence>
<keyword evidence="2" id="KW-1185">Reference proteome</keyword>
<reference evidence="1" key="1">
    <citation type="journal article" date="2023" name="Mol. Phylogenet. Evol.">
        <title>Genome-scale phylogeny and comparative genomics of the fungal order Sordariales.</title>
        <authorList>
            <person name="Hensen N."/>
            <person name="Bonometti L."/>
            <person name="Westerberg I."/>
            <person name="Brannstrom I.O."/>
            <person name="Guillou S."/>
            <person name="Cros-Aarteil S."/>
            <person name="Calhoun S."/>
            <person name="Haridas S."/>
            <person name="Kuo A."/>
            <person name="Mondo S."/>
            <person name="Pangilinan J."/>
            <person name="Riley R."/>
            <person name="LaButti K."/>
            <person name="Andreopoulos B."/>
            <person name="Lipzen A."/>
            <person name="Chen C."/>
            <person name="Yan M."/>
            <person name="Daum C."/>
            <person name="Ng V."/>
            <person name="Clum A."/>
            <person name="Steindorff A."/>
            <person name="Ohm R.A."/>
            <person name="Martin F."/>
            <person name="Silar P."/>
            <person name="Natvig D.O."/>
            <person name="Lalanne C."/>
            <person name="Gautier V."/>
            <person name="Ament-Velasquez S.L."/>
            <person name="Kruys A."/>
            <person name="Hutchinson M.I."/>
            <person name="Powell A.J."/>
            <person name="Barry K."/>
            <person name="Miller A.N."/>
            <person name="Grigoriev I.V."/>
            <person name="Debuchy R."/>
            <person name="Gladieux P."/>
            <person name="Hiltunen Thoren M."/>
            <person name="Johannesson H."/>
        </authorList>
    </citation>
    <scope>NUCLEOTIDE SEQUENCE</scope>
    <source>
        <strain evidence="1">CBS 731.68</strain>
    </source>
</reference>
<organism evidence="1 2">
    <name type="scientific">Parathielavia appendiculata</name>
    <dbReference type="NCBI Taxonomy" id="2587402"/>
    <lineage>
        <taxon>Eukaryota</taxon>
        <taxon>Fungi</taxon>
        <taxon>Dikarya</taxon>
        <taxon>Ascomycota</taxon>
        <taxon>Pezizomycotina</taxon>
        <taxon>Sordariomycetes</taxon>
        <taxon>Sordariomycetidae</taxon>
        <taxon>Sordariales</taxon>
        <taxon>Chaetomiaceae</taxon>
        <taxon>Parathielavia</taxon>
    </lineage>
</organism>
<gene>
    <name evidence="1" type="ORF">N657DRAFT_317225</name>
</gene>
<sequence>MEPSTAIVRASGHDIQGSADSLYVQPGTTRTVTVTRVSTVHAGKSSCDVVYVPTTVTVYTGCSPASGVSSVSGFPNTNQSGLGPWLNATVTNSPCTHGLPTSTALTTPESMSASLGWNQTALTSRPTLSGTAGTTVQTADPIGTSSFFWSNSSRSSTTDQVSTSTLTLTLTSSIVVTVNSTLSPGPTAPNSVYGTGTGHLGNASTSASMSTAYKPSLTYQTTASGMLTQTEPG</sequence>
<dbReference type="EMBL" id="MU853252">
    <property type="protein sequence ID" value="KAK4119193.1"/>
    <property type="molecule type" value="Genomic_DNA"/>
</dbReference>
<reference evidence="1" key="2">
    <citation type="submission" date="2023-05" db="EMBL/GenBank/DDBJ databases">
        <authorList>
            <consortium name="Lawrence Berkeley National Laboratory"/>
            <person name="Steindorff A."/>
            <person name="Hensen N."/>
            <person name="Bonometti L."/>
            <person name="Westerberg I."/>
            <person name="Brannstrom I.O."/>
            <person name="Guillou S."/>
            <person name="Cros-Aarteil S."/>
            <person name="Calhoun S."/>
            <person name="Haridas S."/>
            <person name="Kuo A."/>
            <person name="Mondo S."/>
            <person name="Pangilinan J."/>
            <person name="Riley R."/>
            <person name="Labutti K."/>
            <person name="Andreopoulos B."/>
            <person name="Lipzen A."/>
            <person name="Chen C."/>
            <person name="Yanf M."/>
            <person name="Daum C."/>
            <person name="Ng V."/>
            <person name="Clum A."/>
            <person name="Ohm R."/>
            <person name="Martin F."/>
            <person name="Silar P."/>
            <person name="Natvig D."/>
            <person name="Lalanne C."/>
            <person name="Gautier V."/>
            <person name="Ament-Velasquez S.L."/>
            <person name="Kruys A."/>
            <person name="Hutchinson M.I."/>
            <person name="Powell A.J."/>
            <person name="Barry K."/>
            <person name="Miller A.N."/>
            <person name="Grigoriev I.V."/>
            <person name="Debuchy R."/>
            <person name="Gladieux P."/>
            <person name="Thoren M.H."/>
            <person name="Johannesson H."/>
        </authorList>
    </citation>
    <scope>NUCLEOTIDE SEQUENCE</scope>
    <source>
        <strain evidence="1">CBS 731.68</strain>
    </source>
</reference>
<evidence type="ECO:0000313" key="2">
    <source>
        <dbReference type="Proteomes" id="UP001302602"/>
    </source>
</evidence>
<dbReference type="RefSeq" id="XP_062642966.1">
    <property type="nucleotide sequence ID" value="XM_062786771.1"/>
</dbReference>
<dbReference type="AlphaFoldDB" id="A0AAN6TRA9"/>
<dbReference type="Proteomes" id="UP001302602">
    <property type="component" value="Unassembled WGS sequence"/>
</dbReference>
<proteinExistence type="predicted"/>
<dbReference type="GeneID" id="87823539"/>
<protein>
    <submittedName>
        <fullName evidence="1">Uncharacterized protein</fullName>
    </submittedName>
</protein>
<comment type="caution">
    <text evidence="1">The sequence shown here is derived from an EMBL/GenBank/DDBJ whole genome shotgun (WGS) entry which is preliminary data.</text>
</comment>
<name>A0AAN6TRA9_9PEZI</name>